<evidence type="ECO:0000313" key="9">
    <source>
        <dbReference type="EMBL" id="GFH52541.1"/>
    </source>
</evidence>
<protein>
    <recommendedName>
        <fullName evidence="8">MYND-type domain-containing protein</fullName>
    </recommendedName>
</protein>
<dbReference type="AlphaFoldDB" id="A0AAD3CUK1"/>
<dbReference type="Proteomes" id="UP001054902">
    <property type="component" value="Unassembled WGS sequence"/>
</dbReference>
<evidence type="ECO:0000256" key="2">
    <source>
        <dbReference type="ARBA" id="ARBA00022737"/>
    </source>
</evidence>
<dbReference type="PANTHER" id="PTHR24198:SF193">
    <property type="match status" value="1"/>
</dbReference>
<dbReference type="EMBL" id="BLLK01000045">
    <property type="protein sequence ID" value="GFH52541.1"/>
    <property type="molecule type" value="Genomic_DNA"/>
</dbReference>
<keyword evidence="4" id="KW-0862">Zinc</keyword>
<dbReference type="PROSITE" id="PS01360">
    <property type="entry name" value="ZF_MYND_1"/>
    <property type="match status" value="1"/>
</dbReference>
<keyword evidence="3 7" id="KW-0863">Zinc-finger</keyword>
<dbReference type="PANTHER" id="PTHR24198">
    <property type="entry name" value="ANKYRIN REPEAT AND PROTEIN KINASE DOMAIN-CONTAINING PROTEIN"/>
    <property type="match status" value="1"/>
</dbReference>
<evidence type="ECO:0000259" key="8">
    <source>
        <dbReference type="PROSITE" id="PS50865"/>
    </source>
</evidence>
<comment type="caution">
    <text evidence="9">The sequence shown here is derived from an EMBL/GenBank/DDBJ whole genome shotgun (WGS) entry which is preliminary data.</text>
</comment>
<dbReference type="Pfam" id="PF01753">
    <property type="entry name" value="zf-MYND"/>
    <property type="match status" value="1"/>
</dbReference>
<evidence type="ECO:0000256" key="3">
    <source>
        <dbReference type="ARBA" id="ARBA00022771"/>
    </source>
</evidence>
<feature type="domain" description="MYND-type" evidence="8">
    <location>
        <begin position="103"/>
        <end position="145"/>
    </location>
</feature>
<keyword evidence="1" id="KW-0479">Metal-binding</keyword>
<feature type="repeat" description="ANK" evidence="6">
    <location>
        <begin position="346"/>
        <end position="378"/>
    </location>
</feature>
<keyword evidence="10" id="KW-1185">Reference proteome</keyword>
<dbReference type="GO" id="GO:0008270">
    <property type="term" value="F:zinc ion binding"/>
    <property type="evidence" value="ECO:0007669"/>
    <property type="project" value="UniProtKB-KW"/>
</dbReference>
<sequence length="455" mass="51062">MSDDDKKLCSACNQNLSKENFSKKQFQAKSQRRCKTCVEQNIEISIQKVTQDLSKAKISSCSKKKKSRNKPVYAGTKEGVYKSSSAGQEDFVDKFSFIADDLCAYCGKVEEEGGEKLLACEGCKNVLYCSRTCQKSAHPEHKLVCKKFKADYKAYKKDRKARMGSMKDFSNIEEQSQYGVIGFNCNVFNNGKAFYYVTFGGELRGNEQPGHYFASPQAEQGVKNVLGIASFKLLTQNMRMFTTQDQGDPLRSEYFSDVSELNPRDQFLFSCGVLNDIDTAKNILPYVLHDISISDLKPDGSVLDIGDITVRGYRLNALEWASRKGNYAIAEWLATDERTKVMLTRKDSAPVAWACYTGKVELAKMLVKKGADSRATTEKVWNYKPPMHLAAENGHFLALKYLVEECGHDIHSLDAFGKDIRASIRVNNKRWTKVAGCVACDDYAKSKGVEGDYIK</sequence>
<dbReference type="Pfam" id="PF12796">
    <property type="entry name" value="Ank_2"/>
    <property type="match status" value="1"/>
</dbReference>
<evidence type="ECO:0000256" key="1">
    <source>
        <dbReference type="ARBA" id="ARBA00022723"/>
    </source>
</evidence>
<dbReference type="PROSITE" id="PS50865">
    <property type="entry name" value="ZF_MYND_2"/>
    <property type="match status" value="1"/>
</dbReference>
<accession>A0AAD3CUK1</accession>
<keyword evidence="5 6" id="KW-0040">ANK repeat</keyword>
<dbReference type="PROSITE" id="PS50088">
    <property type="entry name" value="ANK_REPEAT"/>
    <property type="match status" value="1"/>
</dbReference>
<gene>
    <name evidence="9" type="ORF">CTEN210_09017</name>
</gene>
<dbReference type="InterPro" id="IPR002110">
    <property type="entry name" value="Ankyrin_rpt"/>
</dbReference>
<reference evidence="9 10" key="1">
    <citation type="journal article" date="2021" name="Sci. Rep.">
        <title>The genome of the diatom Chaetoceros tenuissimus carries an ancient integrated fragment of an extant virus.</title>
        <authorList>
            <person name="Hongo Y."/>
            <person name="Kimura K."/>
            <person name="Takaki Y."/>
            <person name="Yoshida Y."/>
            <person name="Baba S."/>
            <person name="Kobayashi G."/>
            <person name="Nagasaki K."/>
            <person name="Hano T."/>
            <person name="Tomaru Y."/>
        </authorList>
    </citation>
    <scope>NUCLEOTIDE SEQUENCE [LARGE SCALE GENOMIC DNA]</scope>
    <source>
        <strain evidence="9 10">NIES-3715</strain>
    </source>
</reference>
<evidence type="ECO:0000256" key="7">
    <source>
        <dbReference type="PROSITE-ProRule" id="PRU00134"/>
    </source>
</evidence>
<dbReference type="Gene3D" id="1.25.40.20">
    <property type="entry name" value="Ankyrin repeat-containing domain"/>
    <property type="match status" value="1"/>
</dbReference>
<keyword evidence="2" id="KW-0677">Repeat</keyword>
<evidence type="ECO:0000313" key="10">
    <source>
        <dbReference type="Proteomes" id="UP001054902"/>
    </source>
</evidence>
<dbReference type="InterPro" id="IPR002893">
    <property type="entry name" value="Znf_MYND"/>
</dbReference>
<evidence type="ECO:0000256" key="5">
    <source>
        <dbReference type="ARBA" id="ARBA00023043"/>
    </source>
</evidence>
<evidence type="ECO:0000256" key="6">
    <source>
        <dbReference type="PROSITE-ProRule" id="PRU00023"/>
    </source>
</evidence>
<dbReference type="SUPFAM" id="SSF144232">
    <property type="entry name" value="HIT/MYND zinc finger-like"/>
    <property type="match status" value="1"/>
</dbReference>
<proteinExistence type="predicted"/>
<dbReference type="SMART" id="SM00248">
    <property type="entry name" value="ANK"/>
    <property type="match status" value="3"/>
</dbReference>
<evidence type="ECO:0000256" key="4">
    <source>
        <dbReference type="ARBA" id="ARBA00022833"/>
    </source>
</evidence>
<name>A0AAD3CUK1_9STRA</name>
<dbReference type="InterPro" id="IPR036770">
    <property type="entry name" value="Ankyrin_rpt-contain_sf"/>
</dbReference>
<organism evidence="9 10">
    <name type="scientific">Chaetoceros tenuissimus</name>
    <dbReference type="NCBI Taxonomy" id="426638"/>
    <lineage>
        <taxon>Eukaryota</taxon>
        <taxon>Sar</taxon>
        <taxon>Stramenopiles</taxon>
        <taxon>Ochrophyta</taxon>
        <taxon>Bacillariophyta</taxon>
        <taxon>Coscinodiscophyceae</taxon>
        <taxon>Chaetocerotophycidae</taxon>
        <taxon>Chaetocerotales</taxon>
        <taxon>Chaetocerotaceae</taxon>
        <taxon>Chaetoceros</taxon>
    </lineage>
</organism>
<dbReference type="Gene3D" id="6.10.140.2220">
    <property type="match status" value="1"/>
</dbReference>
<dbReference type="SUPFAM" id="SSF48403">
    <property type="entry name" value="Ankyrin repeat"/>
    <property type="match status" value="1"/>
</dbReference>